<keyword evidence="3" id="KW-0963">Cytoplasm</keyword>
<dbReference type="InterPro" id="IPR019734">
    <property type="entry name" value="TPR_rpt"/>
</dbReference>
<comment type="similarity">
    <text evidence="2">Belongs to the kinesin light chain family.</text>
</comment>
<keyword evidence="8" id="KW-0505">Motor protein</keyword>
<dbReference type="GO" id="GO:0007018">
    <property type="term" value="P:microtubule-based movement"/>
    <property type="evidence" value="ECO:0007669"/>
    <property type="project" value="TreeGrafter"/>
</dbReference>
<dbReference type="EMBL" id="ASSJ01000025">
    <property type="protein sequence ID" value="ERN42330.1"/>
    <property type="molecule type" value="Genomic_DNA"/>
</dbReference>
<gene>
    <name evidence="12" type="ORF">KR51_00010010</name>
</gene>
<dbReference type="InterPro" id="IPR002151">
    <property type="entry name" value="Kinesin_light"/>
</dbReference>
<comment type="subcellular location">
    <subcellularLocation>
        <location evidence="1">Cytoplasm</location>
        <location evidence="1">Cytoskeleton</location>
    </subcellularLocation>
</comment>
<evidence type="ECO:0000256" key="4">
    <source>
        <dbReference type="ARBA" id="ARBA00022701"/>
    </source>
</evidence>
<dbReference type="SMART" id="SM00028">
    <property type="entry name" value="TPR"/>
    <property type="match status" value="1"/>
</dbReference>
<proteinExistence type="inferred from homology"/>
<evidence type="ECO:0000313" key="13">
    <source>
        <dbReference type="Proteomes" id="UP000016960"/>
    </source>
</evidence>
<dbReference type="InterPro" id="IPR024983">
    <property type="entry name" value="CHAT_dom"/>
</dbReference>
<dbReference type="GO" id="GO:0005874">
    <property type="term" value="C:microtubule"/>
    <property type="evidence" value="ECO:0007669"/>
    <property type="project" value="UniProtKB-KW"/>
</dbReference>
<dbReference type="GO" id="GO:0005871">
    <property type="term" value="C:kinesin complex"/>
    <property type="evidence" value="ECO:0007669"/>
    <property type="project" value="InterPro"/>
</dbReference>
<feature type="repeat" description="TPR" evidence="10">
    <location>
        <begin position="791"/>
        <end position="824"/>
    </location>
</feature>
<dbReference type="STRING" id="582515.KR51_00010010"/>
<reference evidence="12 13" key="1">
    <citation type="submission" date="2013-05" db="EMBL/GenBank/DDBJ databases">
        <title>Draft genome sequence of Rubidibacter lacunae KORDI 51-2.</title>
        <authorList>
            <person name="Choi D.H."/>
            <person name="Noh J.H."/>
            <person name="Kwon K.-K."/>
            <person name="Lee J.-H."/>
            <person name="Ryu J.-Y."/>
        </authorList>
    </citation>
    <scope>NUCLEOTIDE SEQUENCE [LARGE SCALE GENOMIC DNA]</scope>
    <source>
        <strain evidence="12 13">KORDI 51-2</strain>
    </source>
</reference>
<accession>U5DRL0</accession>
<dbReference type="InterPro" id="IPR011990">
    <property type="entry name" value="TPR-like_helical_dom_sf"/>
</dbReference>
<dbReference type="eggNOG" id="COG4995">
    <property type="taxonomic scope" value="Bacteria"/>
</dbReference>
<dbReference type="AlphaFoldDB" id="U5DRL0"/>
<keyword evidence="4" id="KW-0493">Microtubule</keyword>
<evidence type="ECO:0000256" key="3">
    <source>
        <dbReference type="ARBA" id="ARBA00022490"/>
    </source>
</evidence>
<dbReference type="Pfam" id="PF12770">
    <property type="entry name" value="CHAT"/>
    <property type="match status" value="1"/>
</dbReference>
<keyword evidence="7" id="KW-0175">Coiled coil</keyword>
<evidence type="ECO:0000256" key="8">
    <source>
        <dbReference type="ARBA" id="ARBA00023175"/>
    </source>
</evidence>
<dbReference type="PANTHER" id="PTHR45783">
    <property type="entry name" value="KINESIN LIGHT CHAIN"/>
    <property type="match status" value="1"/>
</dbReference>
<evidence type="ECO:0000259" key="11">
    <source>
        <dbReference type="Pfam" id="PF12770"/>
    </source>
</evidence>
<dbReference type="InterPro" id="IPR027417">
    <property type="entry name" value="P-loop_NTPase"/>
</dbReference>
<dbReference type="eggNOG" id="COG0457">
    <property type="taxonomic scope" value="Bacteria"/>
</dbReference>
<evidence type="ECO:0000313" key="12">
    <source>
        <dbReference type="EMBL" id="ERN42330.1"/>
    </source>
</evidence>
<feature type="domain" description="CHAT" evidence="11">
    <location>
        <begin position="73"/>
        <end position="317"/>
    </location>
</feature>
<evidence type="ECO:0000256" key="7">
    <source>
        <dbReference type="ARBA" id="ARBA00023054"/>
    </source>
</evidence>
<organism evidence="12 13">
    <name type="scientific">Rubidibacter lacunae KORDI 51-2</name>
    <dbReference type="NCBI Taxonomy" id="582515"/>
    <lineage>
        <taxon>Bacteria</taxon>
        <taxon>Bacillati</taxon>
        <taxon>Cyanobacteriota</taxon>
        <taxon>Cyanophyceae</taxon>
        <taxon>Oscillatoriophycideae</taxon>
        <taxon>Chroococcales</taxon>
        <taxon>Aphanothecaceae</taxon>
        <taxon>Rubidibacter</taxon>
    </lineage>
</organism>
<evidence type="ECO:0000256" key="9">
    <source>
        <dbReference type="ARBA" id="ARBA00023212"/>
    </source>
</evidence>
<dbReference type="SUPFAM" id="SSF48452">
    <property type="entry name" value="TPR-like"/>
    <property type="match status" value="1"/>
</dbReference>
<keyword evidence="6 10" id="KW-0802">TPR repeat</keyword>
<dbReference type="Pfam" id="PF13424">
    <property type="entry name" value="TPR_12"/>
    <property type="match status" value="1"/>
</dbReference>
<dbReference type="PROSITE" id="PS50005">
    <property type="entry name" value="TPR"/>
    <property type="match status" value="1"/>
</dbReference>
<dbReference type="OrthoDB" id="415148at2"/>
<dbReference type="Gene3D" id="3.40.50.300">
    <property type="entry name" value="P-loop containing nucleotide triphosphate hydrolases"/>
    <property type="match status" value="1"/>
</dbReference>
<protein>
    <submittedName>
        <fullName evidence="12">CHAT domain containing protein</fullName>
    </submittedName>
</protein>
<evidence type="ECO:0000256" key="10">
    <source>
        <dbReference type="PROSITE-ProRule" id="PRU00339"/>
    </source>
</evidence>
<evidence type="ECO:0000256" key="6">
    <source>
        <dbReference type="ARBA" id="ARBA00022803"/>
    </source>
</evidence>
<evidence type="ECO:0000256" key="2">
    <source>
        <dbReference type="ARBA" id="ARBA00009622"/>
    </source>
</evidence>
<dbReference type="InParanoid" id="U5DRL0"/>
<dbReference type="SUPFAM" id="SSF52540">
    <property type="entry name" value="P-loop containing nucleoside triphosphate hydrolases"/>
    <property type="match status" value="1"/>
</dbReference>
<dbReference type="PROSITE" id="PS50293">
    <property type="entry name" value="TPR_REGION"/>
    <property type="match status" value="1"/>
</dbReference>
<dbReference type="Proteomes" id="UP000016960">
    <property type="component" value="Unassembled WGS sequence"/>
</dbReference>
<keyword evidence="9" id="KW-0206">Cytoskeleton</keyword>
<evidence type="ECO:0000256" key="1">
    <source>
        <dbReference type="ARBA" id="ARBA00004245"/>
    </source>
</evidence>
<name>U5DRL0_9CHRO</name>
<dbReference type="Gene3D" id="1.25.40.10">
    <property type="entry name" value="Tetratricopeptide repeat domain"/>
    <property type="match status" value="1"/>
</dbReference>
<feature type="non-terminal residue" evidence="12">
    <location>
        <position position="854"/>
    </location>
</feature>
<evidence type="ECO:0000256" key="5">
    <source>
        <dbReference type="ARBA" id="ARBA00022737"/>
    </source>
</evidence>
<keyword evidence="5" id="KW-0677">Repeat</keyword>
<dbReference type="RefSeq" id="WP_022605278.1">
    <property type="nucleotide sequence ID" value="NZ_ASSJ01000025.1"/>
</dbReference>
<dbReference type="PANTHER" id="PTHR45783:SF3">
    <property type="entry name" value="KINESIN LIGHT CHAIN"/>
    <property type="match status" value="1"/>
</dbReference>
<dbReference type="GO" id="GO:0005737">
    <property type="term" value="C:cytoplasm"/>
    <property type="evidence" value="ECO:0007669"/>
    <property type="project" value="TreeGrafter"/>
</dbReference>
<dbReference type="GO" id="GO:0019894">
    <property type="term" value="F:kinesin binding"/>
    <property type="evidence" value="ECO:0007669"/>
    <property type="project" value="TreeGrafter"/>
</dbReference>
<sequence>MDTLFVEMRVIDGSQAELRYWQPGRVIESEFLDLESIQPLLAQAEADFYSKRPDLVAMGQNLFNWLNGKGGWLTQSLERAAGGLAIALAVSEQWGNLPWELLHDGTSFLVGRVPSAVIVRWVKGAVGPLKPRDRGLNLLFMATSPEDVRPLLEFEQEEANILKITEELELSLRVEESGCVDELKKRWGRSKQNEFDVFHLTGHASLDAAGKPFFITETLTGERADTSPEDLLEAFGHKPPRLVFLSGCRTGESGNDGSVPSMAEALVQKGVPAVLGWGRSVIDASATQAAACLYERLAEGDSLTAALGATYRFLRQENIPDWHLLRLVVRSDGNNEAAWQALTEAPGFDYVPERNEVDRGFLDAKTQQVRVATGEAFVGRRRILQQSLRYLLSRNAVGLLLHGMGGNGKSTVGLRLLERLKGFKYEPVVLYRERLDDLTEQVLRGRLAPFQSERGQQILESKLPWRERLTRFLAEGLKGEQRLCFVLDDFEVNIEPQSDGTPVLKNQAKQPLKDLLQALQQCAKPHRLILTSRYDVALPDLEQKMLRVLMPALAGGELLKKYQRLPAFERNSTVAPELQAQAKAAAEGNPRLLEWLDGVLQDAETDKAVILERMQATTAEFREDILAAELLKQQSPELRMLLSRGLLFELAVPSTAMVALWEDGFGWEAHSRRAVALGLLEKSVAQGQDFYRVPRILEPLLPEPKEKKRLVEKGVKALWNCWQDSSLADEQMLMLNDLAQFAEAGEIALKVSNKLSLRREQQGRYREGIFFGENALGIAKSLLGEDHPSTATSYSNLAALYESQGRYEEAEPLYKKGLALRQRILGEDHPSTATSYNNLAALYESQGRYEEAEL</sequence>
<keyword evidence="13" id="KW-1185">Reference proteome</keyword>
<comment type="caution">
    <text evidence="12">The sequence shown here is derived from an EMBL/GenBank/DDBJ whole genome shotgun (WGS) entry which is preliminary data.</text>
</comment>